<evidence type="ECO:0000313" key="3">
    <source>
        <dbReference type="RefSeq" id="XP_027201391.1"/>
    </source>
</evidence>
<organism evidence="2 3">
    <name type="scientific">Dermatophagoides pteronyssinus</name>
    <name type="common">European house dust mite</name>
    <dbReference type="NCBI Taxonomy" id="6956"/>
    <lineage>
        <taxon>Eukaryota</taxon>
        <taxon>Metazoa</taxon>
        <taxon>Ecdysozoa</taxon>
        <taxon>Arthropoda</taxon>
        <taxon>Chelicerata</taxon>
        <taxon>Arachnida</taxon>
        <taxon>Acari</taxon>
        <taxon>Acariformes</taxon>
        <taxon>Sarcoptiformes</taxon>
        <taxon>Astigmata</taxon>
        <taxon>Psoroptidia</taxon>
        <taxon>Analgoidea</taxon>
        <taxon>Pyroglyphidae</taxon>
        <taxon>Dermatophagoidinae</taxon>
        <taxon>Dermatophagoides</taxon>
    </lineage>
</organism>
<evidence type="ECO:0000256" key="1">
    <source>
        <dbReference type="SAM" id="MobiDB-lite"/>
    </source>
</evidence>
<dbReference type="InParanoid" id="A0A6P6Y8T5"/>
<dbReference type="AlphaFoldDB" id="A0A6P6Y8T5"/>
<dbReference type="GO" id="GO:0016301">
    <property type="term" value="F:kinase activity"/>
    <property type="evidence" value="ECO:0007669"/>
    <property type="project" value="UniProtKB-KW"/>
</dbReference>
<feature type="compositionally biased region" description="Basic residues" evidence="1">
    <location>
        <begin position="74"/>
        <end position="84"/>
    </location>
</feature>
<feature type="region of interest" description="Disordered" evidence="1">
    <location>
        <begin position="223"/>
        <end position="250"/>
    </location>
</feature>
<feature type="compositionally biased region" description="Low complexity" evidence="1">
    <location>
        <begin position="172"/>
        <end position="185"/>
    </location>
</feature>
<feature type="compositionally biased region" description="Pro residues" evidence="1">
    <location>
        <begin position="126"/>
        <end position="143"/>
    </location>
</feature>
<feature type="region of interest" description="Disordered" evidence="1">
    <location>
        <begin position="259"/>
        <end position="278"/>
    </location>
</feature>
<evidence type="ECO:0000313" key="2">
    <source>
        <dbReference type="Proteomes" id="UP000515146"/>
    </source>
</evidence>
<keyword evidence="3" id="KW-0418">Kinase</keyword>
<feature type="region of interest" description="Disordered" evidence="1">
    <location>
        <begin position="20"/>
        <end position="94"/>
    </location>
</feature>
<name>A0A6P6Y8T5_DERPT</name>
<feature type="region of interest" description="Disordered" evidence="1">
    <location>
        <begin position="119"/>
        <end position="150"/>
    </location>
</feature>
<proteinExistence type="predicted"/>
<gene>
    <name evidence="3" type="primary">LOC113795406</name>
</gene>
<protein>
    <submittedName>
        <fullName evidence="3">Probable serine/threonine-protein kinase DDB_G0280133</fullName>
    </submittedName>
</protein>
<dbReference type="RefSeq" id="XP_027201391.1">
    <property type="nucleotide sequence ID" value="XM_027345590.1"/>
</dbReference>
<keyword evidence="3" id="KW-0808">Transferase</keyword>
<reference evidence="3" key="1">
    <citation type="submission" date="2025-08" db="UniProtKB">
        <authorList>
            <consortium name="RefSeq"/>
        </authorList>
    </citation>
    <scope>IDENTIFICATION</scope>
    <source>
        <strain evidence="3">Airmid</strain>
    </source>
</reference>
<keyword evidence="2" id="KW-1185">Reference proteome</keyword>
<feature type="compositionally biased region" description="Low complexity" evidence="1">
    <location>
        <begin position="34"/>
        <end position="57"/>
    </location>
</feature>
<dbReference type="Proteomes" id="UP000515146">
    <property type="component" value="Unplaced"/>
</dbReference>
<sequence length="389" mass="45412">MPLGVGGNCNNHRCHSHRNCQKSAHTSNHHHHQQQQQPPIITPKTKQQQQHLRQPRQSLRRQHTSSRLIEQNNRRTKSISHLRHQQQQQQHQIDHKQDLLQDLPTVYIAPDDYQHIYHKQTGQQQQPPPPPLLPPPPPTPPPILNNDPVDAVDNLPTVYIAPDDYIHIYKRQPQTQSQQQQQQQSQPPPTPSPIINNDQVDAVDNLPTVYIAPDDYVHIYKRQPQQQTQQQQSSQQQQQNESRKRSSSTVKLFNRHLPKPIQPKTQASPPPPLPLLQPPLSHQRLMRFFSIIDNYDINDDYDNQHHQQHQHQYLNYHRETEQLFKCYPRCPSLCNNHNSSGPSNLRLRCLRQKPACIVPPQSLTQQHLPTSMIPIRLIDAIRKFISTQK</sequence>
<dbReference type="KEGG" id="dpte:113795406"/>
<feature type="compositionally biased region" description="Low complexity" evidence="1">
    <location>
        <begin position="223"/>
        <end position="239"/>
    </location>
</feature>
<accession>A0A6P6Y8T5</accession>
<feature type="compositionally biased region" description="Pro residues" evidence="1">
    <location>
        <begin position="268"/>
        <end position="277"/>
    </location>
</feature>
<feature type="region of interest" description="Disordered" evidence="1">
    <location>
        <begin position="172"/>
        <end position="199"/>
    </location>
</feature>